<organism evidence="12 13">
    <name type="scientific">Ziziphus jujuba var. spinosa</name>
    <dbReference type="NCBI Taxonomy" id="714518"/>
    <lineage>
        <taxon>Eukaryota</taxon>
        <taxon>Viridiplantae</taxon>
        <taxon>Streptophyta</taxon>
        <taxon>Embryophyta</taxon>
        <taxon>Tracheophyta</taxon>
        <taxon>Spermatophyta</taxon>
        <taxon>Magnoliopsida</taxon>
        <taxon>eudicotyledons</taxon>
        <taxon>Gunneridae</taxon>
        <taxon>Pentapetalae</taxon>
        <taxon>rosids</taxon>
        <taxon>fabids</taxon>
        <taxon>Rosales</taxon>
        <taxon>Rhamnaceae</taxon>
        <taxon>Paliureae</taxon>
        <taxon>Ziziphus</taxon>
    </lineage>
</organism>
<dbReference type="InterPro" id="IPR001128">
    <property type="entry name" value="Cyt_P450"/>
</dbReference>
<evidence type="ECO:0000256" key="5">
    <source>
        <dbReference type="ARBA" id="ARBA00022723"/>
    </source>
</evidence>
<evidence type="ECO:0000256" key="9">
    <source>
        <dbReference type="ARBA" id="ARBA00023136"/>
    </source>
</evidence>
<dbReference type="PANTHER" id="PTHR47943:SF8">
    <property type="entry name" value="CYTOCHROME P450"/>
    <property type="match status" value="1"/>
</dbReference>
<dbReference type="Gene3D" id="1.10.630.10">
    <property type="entry name" value="Cytochrome P450"/>
    <property type="match status" value="1"/>
</dbReference>
<comment type="caution">
    <text evidence="12">The sequence shown here is derived from an EMBL/GenBank/DDBJ whole genome shotgun (WGS) entry which is preliminary data.</text>
</comment>
<feature type="domain" description="Transposase-associated" evidence="11">
    <location>
        <begin position="309"/>
        <end position="382"/>
    </location>
</feature>
<evidence type="ECO:0000256" key="1">
    <source>
        <dbReference type="ARBA" id="ARBA00001971"/>
    </source>
</evidence>
<dbReference type="InterPro" id="IPR036396">
    <property type="entry name" value="Cyt_P450_sf"/>
</dbReference>
<dbReference type="GO" id="GO:0005506">
    <property type="term" value="F:iron ion binding"/>
    <property type="evidence" value="ECO:0007669"/>
    <property type="project" value="InterPro"/>
</dbReference>
<dbReference type="SUPFAM" id="SSF48264">
    <property type="entry name" value="Cytochrome P450"/>
    <property type="match status" value="1"/>
</dbReference>
<evidence type="ECO:0000313" key="13">
    <source>
        <dbReference type="Proteomes" id="UP000813462"/>
    </source>
</evidence>
<proteinExistence type="inferred from homology"/>
<dbReference type="GO" id="GO:0016705">
    <property type="term" value="F:oxidoreductase activity, acting on paired donors, with incorporation or reduction of molecular oxygen"/>
    <property type="evidence" value="ECO:0007669"/>
    <property type="project" value="InterPro"/>
</dbReference>
<evidence type="ECO:0000259" key="11">
    <source>
        <dbReference type="Pfam" id="PF13963"/>
    </source>
</evidence>
<reference evidence="12" key="1">
    <citation type="journal article" date="2021" name="Front. Plant Sci.">
        <title>Chromosome-Scale Genome Assembly for Chinese Sour Jujube and Insights Into Its Genome Evolution and Domestication Signature.</title>
        <authorList>
            <person name="Shen L.-Y."/>
            <person name="Luo H."/>
            <person name="Wang X.-L."/>
            <person name="Wang X.-M."/>
            <person name="Qiu X.-J."/>
            <person name="Liu H."/>
            <person name="Zhou S.-S."/>
            <person name="Jia K.-H."/>
            <person name="Nie S."/>
            <person name="Bao Y.-T."/>
            <person name="Zhang R.-G."/>
            <person name="Yun Q.-Z."/>
            <person name="Chai Y.-H."/>
            <person name="Lu J.-Y."/>
            <person name="Li Y."/>
            <person name="Zhao S.-W."/>
            <person name="Mao J.-F."/>
            <person name="Jia S.-G."/>
            <person name="Mao Y.-M."/>
        </authorList>
    </citation>
    <scope>NUCLEOTIDE SEQUENCE</scope>
    <source>
        <strain evidence="12">AT0</strain>
        <tissue evidence="12">Leaf</tissue>
    </source>
</reference>
<evidence type="ECO:0000256" key="4">
    <source>
        <dbReference type="ARBA" id="ARBA00022617"/>
    </source>
</evidence>
<dbReference type="Proteomes" id="UP000813462">
    <property type="component" value="Unassembled WGS sequence"/>
</dbReference>
<dbReference type="Pfam" id="PF00067">
    <property type="entry name" value="p450"/>
    <property type="match status" value="1"/>
</dbReference>
<evidence type="ECO:0000256" key="10">
    <source>
        <dbReference type="SAM" id="Phobius"/>
    </source>
</evidence>
<evidence type="ECO:0000256" key="8">
    <source>
        <dbReference type="ARBA" id="ARBA00023033"/>
    </source>
</evidence>
<sequence>MADWHSYIIVFLVWLISTILFRSIFTKTKTKLRLPPSPLSLPIIGHLHLLAPLPHQALYKLSIRYGPIIHLSLGSNPCVVASSPEVAKEFLKTHETSFSNRPKGIAVDYLTYGSADFSFAPYGPYWKFMKKLCMSELLGGRTLEQLLPVRREEIKMFLELMLKKADANEAVDVGGELTRVTNNVISRMVMSQRCSENENEADQVRKLVKETAELTGKFNLSDYIGFCKNIDLQGFRKRLKEVRENFDTMMEWIIKEHEQARKKEKKINGGGDDHGVKDLLDILLDIAEDERSEIRLTRENIKAFILMDRSWMLLGNRVLPEYVNGVNDFLKFSINHMDNGNTIRCPCYKCNNYCWLTPDQMRDHLVIHGIVKVYNPWVYHGEMAAAASESEYNKDDSNDVVDDDIDIVGDGTWDMLHELNNESLFNDWTSSSTSNCAVGDVSIDSNFFTKLFTDAMLPFEHKGLERDNVEDIELIQLESDGCNIGVHDLKSIARGLDRFALQYAGCMINGHRFRILEHEPFQQYECNAVDNDDTTDDLVQPLIQTDMDDIMIDVNATACLNIREGSATYDDEDNDTDLGD</sequence>
<dbReference type="Pfam" id="PF13963">
    <property type="entry name" value="Transpos_assoc"/>
    <property type="match status" value="1"/>
</dbReference>
<accession>A0A978UCD5</accession>
<dbReference type="PRINTS" id="PR00463">
    <property type="entry name" value="EP450I"/>
</dbReference>
<dbReference type="EMBL" id="JAEACU010000012">
    <property type="protein sequence ID" value="KAH7512428.1"/>
    <property type="molecule type" value="Genomic_DNA"/>
</dbReference>
<dbReference type="GO" id="GO:0016020">
    <property type="term" value="C:membrane"/>
    <property type="evidence" value="ECO:0007669"/>
    <property type="project" value="UniProtKB-SubCell"/>
</dbReference>
<evidence type="ECO:0000256" key="6">
    <source>
        <dbReference type="ARBA" id="ARBA00023002"/>
    </source>
</evidence>
<keyword evidence="10" id="KW-1133">Transmembrane helix</keyword>
<comment type="cofactor">
    <cofactor evidence="1">
        <name>heme</name>
        <dbReference type="ChEBI" id="CHEBI:30413"/>
    </cofactor>
</comment>
<dbReference type="GO" id="GO:0004497">
    <property type="term" value="F:monooxygenase activity"/>
    <property type="evidence" value="ECO:0007669"/>
    <property type="project" value="UniProtKB-KW"/>
</dbReference>
<dbReference type="GO" id="GO:0020037">
    <property type="term" value="F:heme binding"/>
    <property type="evidence" value="ECO:0007669"/>
    <property type="project" value="InterPro"/>
</dbReference>
<keyword evidence="5" id="KW-0479">Metal-binding</keyword>
<keyword evidence="8" id="KW-0503">Monooxygenase</keyword>
<evidence type="ECO:0000256" key="2">
    <source>
        <dbReference type="ARBA" id="ARBA00004370"/>
    </source>
</evidence>
<comment type="similarity">
    <text evidence="3">Belongs to the cytochrome P450 family.</text>
</comment>
<dbReference type="InterPro" id="IPR002401">
    <property type="entry name" value="Cyt_P450_E_grp-I"/>
</dbReference>
<evidence type="ECO:0000256" key="3">
    <source>
        <dbReference type="ARBA" id="ARBA00010617"/>
    </source>
</evidence>
<dbReference type="InterPro" id="IPR029480">
    <property type="entry name" value="Transpos_assoc"/>
</dbReference>
<dbReference type="AlphaFoldDB" id="A0A978UCD5"/>
<keyword evidence="6" id="KW-0560">Oxidoreductase</keyword>
<keyword evidence="9 10" id="KW-0472">Membrane</keyword>
<keyword evidence="7" id="KW-0408">Iron</keyword>
<keyword evidence="10" id="KW-0812">Transmembrane</keyword>
<protein>
    <recommendedName>
        <fullName evidence="11">Transposase-associated domain-containing protein</fullName>
    </recommendedName>
</protein>
<name>A0A978UCD5_ZIZJJ</name>
<evidence type="ECO:0000256" key="7">
    <source>
        <dbReference type="ARBA" id="ARBA00023004"/>
    </source>
</evidence>
<evidence type="ECO:0000313" key="12">
    <source>
        <dbReference type="EMBL" id="KAH7512428.1"/>
    </source>
</evidence>
<comment type="subcellular location">
    <subcellularLocation>
        <location evidence="2">Membrane</location>
    </subcellularLocation>
</comment>
<dbReference type="PANTHER" id="PTHR47943">
    <property type="entry name" value="CYTOCHROME P450 93A3-LIKE"/>
    <property type="match status" value="1"/>
</dbReference>
<gene>
    <name evidence="12" type="ORF">FEM48_Zijuj12G0089800</name>
</gene>
<feature type="transmembrane region" description="Helical" evidence="10">
    <location>
        <begin position="6"/>
        <end position="25"/>
    </location>
</feature>
<keyword evidence="4" id="KW-0349">Heme</keyword>